<comment type="caution">
    <text evidence="2">The sequence shown here is derived from an EMBL/GenBank/DDBJ whole genome shotgun (WGS) entry which is preliminary data.</text>
</comment>
<keyword evidence="1" id="KW-0472">Membrane</keyword>
<keyword evidence="1" id="KW-1133">Transmembrane helix</keyword>
<dbReference type="OrthoDB" id="6260144at2759"/>
<evidence type="ECO:0000256" key="1">
    <source>
        <dbReference type="SAM" id="Phobius"/>
    </source>
</evidence>
<accession>A0A0L0BZR7</accession>
<keyword evidence="3" id="KW-1185">Reference proteome</keyword>
<name>A0A0L0BZR7_LUCCU</name>
<keyword evidence="1" id="KW-0812">Transmembrane</keyword>
<proteinExistence type="predicted"/>
<feature type="transmembrane region" description="Helical" evidence="1">
    <location>
        <begin position="204"/>
        <end position="223"/>
    </location>
</feature>
<dbReference type="Proteomes" id="UP000037069">
    <property type="component" value="Unassembled WGS sequence"/>
</dbReference>
<gene>
    <name evidence="2" type="ORF">FF38_05175</name>
</gene>
<reference evidence="2 3" key="1">
    <citation type="journal article" date="2015" name="Nat. Commun.">
        <title>Lucilia cuprina genome unlocks parasitic fly biology to underpin future interventions.</title>
        <authorList>
            <person name="Anstead C.A."/>
            <person name="Korhonen P.K."/>
            <person name="Young N.D."/>
            <person name="Hall R.S."/>
            <person name="Jex A.R."/>
            <person name="Murali S.C."/>
            <person name="Hughes D.S."/>
            <person name="Lee S.F."/>
            <person name="Perry T."/>
            <person name="Stroehlein A.J."/>
            <person name="Ansell B.R."/>
            <person name="Breugelmans B."/>
            <person name="Hofmann A."/>
            <person name="Qu J."/>
            <person name="Dugan S."/>
            <person name="Lee S.L."/>
            <person name="Chao H."/>
            <person name="Dinh H."/>
            <person name="Han Y."/>
            <person name="Doddapaneni H.V."/>
            <person name="Worley K.C."/>
            <person name="Muzny D.M."/>
            <person name="Ioannidis P."/>
            <person name="Waterhouse R.M."/>
            <person name="Zdobnov E.M."/>
            <person name="James P.J."/>
            <person name="Bagnall N.H."/>
            <person name="Kotze A.C."/>
            <person name="Gibbs R.A."/>
            <person name="Richards S."/>
            <person name="Batterham P."/>
            <person name="Gasser R.B."/>
        </authorList>
    </citation>
    <scope>NUCLEOTIDE SEQUENCE [LARGE SCALE GENOMIC DNA]</scope>
    <source>
        <strain evidence="2 3">LS</strain>
        <tissue evidence="2">Full body</tissue>
    </source>
</reference>
<protein>
    <submittedName>
        <fullName evidence="2">Uncharacterized protein</fullName>
    </submittedName>
</protein>
<organism evidence="2 3">
    <name type="scientific">Lucilia cuprina</name>
    <name type="common">Green bottle fly</name>
    <name type="synonym">Australian sheep blowfly</name>
    <dbReference type="NCBI Taxonomy" id="7375"/>
    <lineage>
        <taxon>Eukaryota</taxon>
        <taxon>Metazoa</taxon>
        <taxon>Ecdysozoa</taxon>
        <taxon>Arthropoda</taxon>
        <taxon>Hexapoda</taxon>
        <taxon>Insecta</taxon>
        <taxon>Pterygota</taxon>
        <taxon>Neoptera</taxon>
        <taxon>Endopterygota</taxon>
        <taxon>Diptera</taxon>
        <taxon>Brachycera</taxon>
        <taxon>Muscomorpha</taxon>
        <taxon>Oestroidea</taxon>
        <taxon>Calliphoridae</taxon>
        <taxon>Luciliinae</taxon>
        <taxon>Lucilia</taxon>
    </lineage>
</organism>
<dbReference type="EMBL" id="JRES01001109">
    <property type="protein sequence ID" value="KNC25481.1"/>
    <property type="molecule type" value="Genomic_DNA"/>
</dbReference>
<dbReference type="AlphaFoldDB" id="A0A0L0BZR7"/>
<evidence type="ECO:0000313" key="2">
    <source>
        <dbReference type="EMBL" id="KNC25481.1"/>
    </source>
</evidence>
<sequence>MLKMFPRSKKVSLHHVTFNIGIQHLDYETNVDHEEKTVKLWTFFAIVEVRSKYLRSDVIPEITVLTKTDWKIPMNYVQDCQQADLDVCTNLFDVAFSQYNDAHCKKIEEEKLEQIDDKSKSLLETEKVESGFEEDDNEYDDHTMIDLCSDTKSIYDSDVKVLLELGQELPVLEGVKIEHFGHTLHLQVLLEMYKCRVKPKLKNLSVVVIVAAKTILLYNWGFYINALLQKDETINPLDRLK</sequence>
<evidence type="ECO:0000313" key="3">
    <source>
        <dbReference type="Proteomes" id="UP000037069"/>
    </source>
</evidence>